<evidence type="ECO:0000256" key="1">
    <source>
        <dbReference type="SAM" id="MobiDB-lite"/>
    </source>
</evidence>
<keyword evidence="3" id="KW-1185">Reference proteome</keyword>
<gene>
    <name evidence="2" type="ORF">OSB04_004994</name>
</gene>
<sequence length="236" mass="25188">MANNRSHHKSFFMPMLCRFSINDTINTSNSNSKSSDSSSSTDPQSPKLSCIGQIKKRSGNGNVNGNDRFISCRLSASATGKTSVHGYTKLRRLFSGKNLISPAIDTASVSNNCGSKCKSVVTKRSSSCNGRRGGGIPISAKKCYVTSSGGGGGGGGDRNNSMRGSARVTVAEELDPPLPVVKTRRGDGEENVNLWKRRGIEMKTLQIQPIQLRIELNATNNNNGKFSFATSSASTF</sequence>
<reference evidence="2" key="1">
    <citation type="submission" date="2023-03" db="EMBL/GenBank/DDBJ databases">
        <title>Chromosome-scale reference genome and RAD-based genetic map of yellow starthistle (Centaurea solstitialis) reveal putative structural variation and QTLs associated with invader traits.</title>
        <authorList>
            <person name="Reatini B."/>
            <person name="Cang F.A."/>
            <person name="Jiang Q."/>
            <person name="Mckibben M.T.W."/>
            <person name="Barker M.S."/>
            <person name="Rieseberg L.H."/>
            <person name="Dlugosch K.M."/>
        </authorList>
    </citation>
    <scope>NUCLEOTIDE SEQUENCE</scope>
    <source>
        <strain evidence="2">CAN-66</strain>
        <tissue evidence="2">Leaf</tissue>
    </source>
</reference>
<name>A0AA38WR68_9ASTR</name>
<dbReference type="EMBL" id="JARYMX010000002">
    <property type="protein sequence ID" value="KAJ9559834.1"/>
    <property type="molecule type" value="Genomic_DNA"/>
</dbReference>
<dbReference type="Proteomes" id="UP001172457">
    <property type="component" value="Chromosome 2"/>
</dbReference>
<feature type="region of interest" description="Disordered" evidence="1">
    <location>
        <begin position="28"/>
        <end position="56"/>
    </location>
</feature>
<feature type="compositionally biased region" description="Low complexity" evidence="1">
    <location>
        <begin position="28"/>
        <end position="42"/>
    </location>
</feature>
<dbReference type="PANTHER" id="PTHR36323">
    <property type="entry name" value="MYOTUBULARIN-LIKE PROTEIN"/>
    <property type="match status" value="1"/>
</dbReference>
<dbReference type="AlphaFoldDB" id="A0AA38WR68"/>
<organism evidence="2 3">
    <name type="scientific">Centaurea solstitialis</name>
    <name type="common">yellow star-thistle</name>
    <dbReference type="NCBI Taxonomy" id="347529"/>
    <lineage>
        <taxon>Eukaryota</taxon>
        <taxon>Viridiplantae</taxon>
        <taxon>Streptophyta</taxon>
        <taxon>Embryophyta</taxon>
        <taxon>Tracheophyta</taxon>
        <taxon>Spermatophyta</taxon>
        <taxon>Magnoliopsida</taxon>
        <taxon>eudicotyledons</taxon>
        <taxon>Gunneridae</taxon>
        <taxon>Pentapetalae</taxon>
        <taxon>asterids</taxon>
        <taxon>campanulids</taxon>
        <taxon>Asterales</taxon>
        <taxon>Asteraceae</taxon>
        <taxon>Carduoideae</taxon>
        <taxon>Cardueae</taxon>
        <taxon>Centaureinae</taxon>
        <taxon>Centaurea</taxon>
    </lineage>
</organism>
<evidence type="ECO:0000313" key="2">
    <source>
        <dbReference type="EMBL" id="KAJ9559834.1"/>
    </source>
</evidence>
<protein>
    <submittedName>
        <fullName evidence="2">Uncharacterized protein</fullName>
    </submittedName>
</protein>
<dbReference type="PANTHER" id="PTHR36323:SF1">
    <property type="entry name" value="MYOTUBULARIN-LIKE PROTEIN"/>
    <property type="match status" value="1"/>
</dbReference>
<accession>A0AA38WR68</accession>
<evidence type="ECO:0000313" key="3">
    <source>
        <dbReference type="Proteomes" id="UP001172457"/>
    </source>
</evidence>
<comment type="caution">
    <text evidence="2">The sequence shown here is derived from an EMBL/GenBank/DDBJ whole genome shotgun (WGS) entry which is preliminary data.</text>
</comment>
<proteinExistence type="predicted"/>